<reference evidence="2 3" key="1">
    <citation type="submission" date="2019-03" db="EMBL/GenBank/DDBJ databases">
        <title>Metabolic potential of uncultured bacteria and archaea associated with petroleum seepage in deep-sea sediments.</title>
        <authorList>
            <person name="Dong X."/>
            <person name="Hubert C."/>
        </authorList>
    </citation>
    <scope>NUCLEOTIDE SEQUENCE [LARGE SCALE GENOMIC DNA]</scope>
    <source>
        <strain evidence="2">E44_bin18</strain>
    </source>
</reference>
<organism evidence="2 3">
    <name type="scientific">candidate division TA06 bacterium</name>
    <dbReference type="NCBI Taxonomy" id="2250710"/>
    <lineage>
        <taxon>Bacteria</taxon>
        <taxon>Bacteria division TA06</taxon>
    </lineage>
</organism>
<dbReference type="PANTHER" id="PTHR42754">
    <property type="entry name" value="ENDOGLUCANASE"/>
    <property type="match status" value="1"/>
</dbReference>
<dbReference type="SUPFAM" id="SSF50998">
    <property type="entry name" value="Quinoprotein alcohol dehydrogenase-like"/>
    <property type="match status" value="1"/>
</dbReference>
<comment type="caution">
    <text evidence="2">The sequence shown here is derived from an EMBL/GenBank/DDBJ whole genome shotgun (WGS) entry which is preliminary data.</text>
</comment>
<dbReference type="Proteomes" id="UP000315525">
    <property type="component" value="Unassembled WGS sequence"/>
</dbReference>
<gene>
    <name evidence="2" type="ORF">E3J62_09180</name>
</gene>
<dbReference type="InterPro" id="IPR011047">
    <property type="entry name" value="Quinoprotein_ADH-like_sf"/>
</dbReference>
<feature type="domain" description="Secretion system C-terminal sorting" evidence="1">
    <location>
        <begin position="422"/>
        <end position="498"/>
    </location>
</feature>
<protein>
    <submittedName>
        <fullName evidence="2">T9SS type A sorting domain-containing protein</fullName>
    </submittedName>
</protein>
<sequence>MRGFKYAKVEGRMRGLIAHVLVLTLIVFLWLLQLGQPACAQITFERTYGGPDFDWGYSIQQTSDGGYVISGHTKSFGSGGTDVYLVRTDSLGNTLWDSAYGAASEHNQAYCVQQTVDGGFITAGSQGWGEDMYLVRVDPSGSELWKRTYGGIWHDGGRYVQQTSDGGFVAVGWATFFGWDYDVYLVKIDSAGNMLWDELLGGDRDDYGYSLELTTDGGYIVVGNTHSFIAESSNVYLAKTDSLGKMIWQKWYGGSGSDYGTSVQQTQDGGYIVVGHTNSYHSPSADIYLIRTDSLGESIWQRYYGGQMADSGWSVLETSDGGFMIAGETESYGHGSADIWILKTDMLGNLLWTRTYGGTWGDHAYCLRQTSDGGYIVAGWTRSFGAGYYDVYVIKTDEDGNVAVEEQLQSPAIDGNALNLEVYPNPCIGTASIQYQLPASGAINLGIYDISGRLVHTVVEDQKGAGSYVQVWETDNLSSGIYFCRLQAGDFTDMKKMILLR</sequence>
<accession>A0A523UQY0</accession>
<proteinExistence type="predicted"/>
<evidence type="ECO:0000259" key="1">
    <source>
        <dbReference type="Pfam" id="PF18962"/>
    </source>
</evidence>
<dbReference type="InterPro" id="IPR026444">
    <property type="entry name" value="Secre_tail"/>
</dbReference>
<name>A0A523UQY0_UNCT6</name>
<dbReference type="Gene3D" id="2.60.40.4070">
    <property type="match status" value="1"/>
</dbReference>
<dbReference type="PANTHER" id="PTHR42754:SF1">
    <property type="entry name" value="LIPOPROTEIN"/>
    <property type="match status" value="1"/>
</dbReference>
<dbReference type="Pfam" id="PF18962">
    <property type="entry name" value="Por_Secre_tail"/>
    <property type="match status" value="1"/>
</dbReference>
<dbReference type="AlphaFoldDB" id="A0A523UQY0"/>
<dbReference type="EMBL" id="SOJN01000108">
    <property type="protein sequence ID" value="TET44819.1"/>
    <property type="molecule type" value="Genomic_DNA"/>
</dbReference>
<dbReference type="NCBIfam" id="TIGR04183">
    <property type="entry name" value="Por_Secre_tail"/>
    <property type="match status" value="1"/>
</dbReference>
<evidence type="ECO:0000313" key="3">
    <source>
        <dbReference type="Proteomes" id="UP000315525"/>
    </source>
</evidence>
<evidence type="ECO:0000313" key="2">
    <source>
        <dbReference type="EMBL" id="TET44819.1"/>
    </source>
</evidence>